<sequence length="73" mass="8556">MTIGNMKPEWEFRNDSEGNLDEIIAEDVQFFHLERMDNGHWWLGITLQDGSRITANLISDLNKRINCVAYKED</sequence>
<proteinExistence type="predicted"/>
<accession>A0A6J7X6Y1</accession>
<gene>
    <name evidence="1" type="ORF">UFOVP760_289</name>
</gene>
<organism evidence="1">
    <name type="scientific">uncultured Caudovirales phage</name>
    <dbReference type="NCBI Taxonomy" id="2100421"/>
    <lineage>
        <taxon>Viruses</taxon>
        <taxon>Duplodnaviria</taxon>
        <taxon>Heunggongvirae</taxon>
        <taxon>Uroviricota</taxon>
        <taxon>Caudoviricetes</taxon>
        <taxon>Peduoviridae</taxon>
        <taxon>Maltschvirus</taxon>
        <taxon>Maltschvirus maltsch</taxon>
    </lineage>
</organism>
<dbReference type="EMBL" id="LR798360">
    <property type="protein sequence ID" value="CAB5226515.1"/>
    <property type="molecule type" value="Genomic_DNA"/>
</dbReference>
<evidence type="ECO:0000313" key="1">
    <source>
        <dbReference type="EMBL" id="CAB5226515.1"/>
    </source>
</evidence>
<name>A0A6J7X6Y1_9CAUD</name>
<reference evidence="1" key="1">
    <citation type="submission" date="2020-05" db="EMBL/GenBank/DDBJ databases">
        <authorList>
            <person name="Chiriac C."/>
            <person name="Salcher M."/>
            <person name="Ghai R."/>
            <person name="Kavagutti S V."/>
        </authorList>
    </citation>
    <scope>NUCLEOTIDE SEQUENCE</scope>
</reference>
<protein>
    <submittedName>
        <fullName evidence="1">Uncharacterized protein</fullName>
    </submittedName>
</protein>